<feature type="compositionally biased region" description="Basic and acidic residues" evidence="1">
    <location>
        <begin position="317"/>
        <end position="326"/>
    </location>
</feature>
<feature type="domain" description="BSD" evidence="2">
    <location>
        <begin position="257"/>
        <end position="292"/>
    </location>
</feature>
<dbReference type="GO" id="GO:0005634">
    <property type="term" value="C:nucleus"/>
    <property type="evidence" value="ECO:0007669"/>
    <property type="project" value="TreeGrafter"/>
</dbReference>
<reference evidence="3" key="1">
    <citation type="submission" date="2021-02" db="EMBL/GenBank/DDBJ databases">
        <authorList>
            <person name="Nowell W R."/>
        </authorList>
    </citation>
    <scope>NUCLEOTIDE SEQUENCE</scope>
</reference>
<dbReference type="EMBL" id="CAJNOR010000052">
    <property type="protein sequence ID" value="CAF0774949.1"/>
    <property type="molecule type" value="Genomic_DNA"/>
</dbReference>
<evidence type="ECO:0000259" key="2">
    <source>
        <dbReference type="PROSITE" id="PS50858"/>
    </source>
</evidence>
<dbReference type="InterPro" id="IPR048263">
    <property type="entry name" value="Arb2"/>
</dbReference>
<feature type="compositionally biased region" description="Low complexity" evidence="1">
    <location>
        <begin position="12"/>
        <end position="45"/>
    </location>
</feature>
<dbReference type="InterPro" id="IPR053858">
    <property type="entry name" value="Arb2_dom"/>
</dbReference>
<feature type="compositionally biased region" description="Polar residues" evidence="1">
    <location>
        <begin position="108"/>
        <end position="118"/>
    </location>
</feature>
<dbReference type="PANTHER" id="PTHR21357:SF4">
    <property type="entry name" value="FAM172 FAMILY PROTEIN HOMOLOG CG10038"/>
    <property type="match status" value="1"/>
</dbReference>
<evidence type="ECO:0000313" key="4">
    <source>
        <dbReference type="Proteomes" id="UP000663828"/>
    </source>
</evidence>
<feature type="compositionally biased region" description="Polar residues" evidence="1">
    <location>
        <begin position="133"/>
        <end position="145"/>
    </location>
</feature>
<dbReference type="GO" id="GO:0035197">
    <property type="term" value="F:siRNA binding"/>
    <property type="evidence" value="ECO:0007669"/>
    <property type="project" value="TreeGrafter"/>
</dbReference>
<feature type="region of interest" description="Disordered" evidence="1">
    <location>
        <begin position="108"/>
        <end position="145"/>
    </location>
</feature>
<keyword evidence="4" id="KW-1185">Reference proteome</keyword>
<dbReference type="Pfam" id="PF22749">
    <property type="entry name" value="Arb2"/>
    <property type="match status" value="1"/>
</dbReference>
<protein>
    <recommendedName>
        <fullName evidence="2">BSD domain-containing protein</fullName>
    </recommendedName>
</protein>
<dbReference type="Gene3D" id="1.10.3970.10">
    <property type="entry name" value="BSD domain"/>
    <property type="match status" value="1"/>
</dbReference>
<dbReference type="PANTHER" id="PTHR21357">
    <property type="entry name" value="FAM172 FAMILY PROTEIN HOMOLOG CG10038"/>
    <property type="match status" value="1"/>
</dbReference>
<dbReference type="InterPro" id="IPR035925">
    <property type="entry name" value="BSD_dom_sf"/>
</dbReference>
<dbReference type="PROSITE" id="PS50858">
    <property type="entry name" value="BSD"/>
    <property type="match status" value="1"/>
</dbReference>
<evidence type="ECO:0000313" key="3">
    <source>
        <dbReference type="EMBL" id="CAF0774949.1"/>
    </source>
</evidence>
<comment type="caution">
    <text evidence="3">The sequence shown here is derived from an EMBL/GenBank/DDBJ whole genome shotgun (WGS) entry which is preliminary data.</text>
</comment>
<organism evidence="3 4">
    <name type="scientific">Adineta ricciae</name>
    <name type="common">Rotifer</name>
    <dbReference type="NCBI Taxonomy" id="249248"/>
    <lineage>
        <taxon>Eukaryota</taxon>
        <taxon>Metazoa</taxon>
        <taxon>Spiralia</taxon>
        <taxon>Gnathifera</taxon>
        <taxon>Rotifera</taxon>
        <taxon>Eurotatoria</taxon>
        <taxon>Bdelloidea</taxon>
        <taxon>Adinetida</taxon>
        <taxon>Adinetidae</taxon>
        <taxon>Adineta</taxon>
    </lineage>
</organism>
<dbReference type="SUPFAM" id="SSF53474">
    <property type="entry name" value="alpha/beta-Hydrolases"/>
    <property type="match status" value="1"/>
</dbReference>
<feature type="region of interest" description="Disordered" evidence="1">
    <location>
        <begin position="355"/>
        <end position="379"/>
    </location>
</feature>
<feature type="region of interest" description="Disordered" evidence="1">
    <location>
        <begin position="302"/>
        <end position="338"/>
    </location>
</feature>
<sequence>MNVNSEEHEQTAVEPSPAAAAPAAVTETENTSTVSVTTNETSTVEQSPAVEEHKPQVPPSTTSTTALASSWLSNLGFSPNLSSQLTNISSSLIQATSKVTAAANTLVQKSLPQRPTSPTEKEQAEPVTKTEDSQQTESPIEQTSGIAGINKDLTTIFTDLSSTVLKGAQQLKHVVEEKSLLGNFTKEHDKFVTEKRTQQRREEAAVPPWVGYVEEEEMKKAILALSKEKRNFLRNQPPGANYHFDMAAVFPVALATLEVDENLKQMRFDLVPKQINEETFWRNYFYRVSLIKQSTQLSALANKNRNTESADDNSDLSNERNRKLSESQDLNQEFVSEDFDTSAVNMDDIRREIEQLTVTKKNPDKNNAGKAGSPDESEWDKALAEDLDNVSPEELEAQINQMLETDILPNVLASSTTRRSTRSQSMNPIRSRQAQNYETKNVFVEKSSLADYGYHFDARGKLVSLDDDKPFQFNVFRNDHDNQTRYHAIGRSIDEYIYEQLEGLYHLKRIQIPIDVRPGEPAGFFFASEGFQDADKLMIIIHGTGVVRAGQWSRKLIINENIHVGSQFEYILKAKQLGFAVIVTNTNLNTDESSRFIRGSETAEQHGCYIWENFVRQSVACHICIVAHSYGGAVMLEMASRYTSDFDKRVFAVVLTDSPMKCYIKNANPNVLKVLKKRTINWVASTAKVNSKLGDRDYGLIRSAGHTLHEWTSHTACADIFPFIIEALQQAQRYKH</sequence>
<gene>
    <name evidence="3" type="ORF">XAT740_LOCUS1655</name>
</gene>
<dbReference type="InterPro" id="IPR029058">
    <property type="entry name" value="AB_hydrolase_fold"/>
</dbReference>
<feature type="compositionally biased region" description="Basic and acidic residues" evidence="1">
    <location>
        <begin position="119"/>
        <end position="132"/>
    </location>
</feature>
<feature type="region of interest" description="Disordered" evidence="1">
    <location>
        <begin position="1"/>
        <end position="65"/>
    </location>
</feature>
<dbReference type="Pfam" id="PF03909">
    <property type="entry name" value="BSD"/>
    <property type="match status" value="1"/>
</dbReference>
<name>A0A813R2H5_ADIRI</name>
<feature type="compositionally biased region" description="Basic and acidic residues" evidence="1">
    <location>
        <begin position="1"/>
        <end position="11"/>
    </location>
</feature>
<dbReference type="SUPFAM" id="SSF140383">
    <property type="entry name" value="BSD domain-like"/>
    <property type="match status" value="1"/>
</dbReference>
<dbReference type="InterPro" id="IPR005607">
    <property type="entry name" value="BSD_dom"/>
</dbReference>
<dbReference type="Proteomes" id="UP000663828">
    <property type="component" value="Unassembled WGS sequence"/>
</dbReference>
<proteinExistence type="predicted"/>
<evidence type="ECO:0000256" key="1">
    <source>
        <dbReference type="SAM" id="MobiDB-lite"/>
    </source>
</evidence>
<dbReference type="SMART" id="SM00751">
    <property type="entry name" value="BSD"/>
    <property type="match status" value="1"/>
</dbReference>
<dbReference type="AlphaFoldDB" id="A0A813R2H5"/>
<accession>A0A813R2H5</accession>
<dbReference type="GO" id="GO:0031048">
    <property type="term" value="P:regulatory ncRNA-mediated heterochromatin formation"/>
    <property type="evidence" value="ECO:0007669"/>
    <property type="project" value="TreeGrafter"/>
</dbReference>